<dbReference type="PANTHER" id="PTHR35333">
    <property type="entry name" value="BETA-LACTAMASE"/>
    <property type="match status" value="1"/>
</dbReference>
<protein>
    <submittedName>
        <fullName evidence="3">Beta-lactamase family protein</fullName>
    </submittedName>
</protein>
<name>A0A2T0PVY3_9ACTN</name>
<feature type="compositionally biased region" description="Pro residues" evidence="1">
    <location>
        <begin position="300"/>
        <end position="311"/>
    </location>
</feature>
<evidence type="ECO:0000256" key="1">
    <source>
        <dbReference type="SAM" id="MobiDB-lite"/>
    </source>
</evidence>
<accession>A0A2T0PVY3</accession>
<dbReference type="InterPro" id="IPR012338">
    <property type="entry name" value="Beta-lactam/transpept-like"/>
</dbReference>
<organism evidence="3 4">
    <name type="scientific">Allonocardiopsis opalescens</name>
    <dbReference type="NCBI Taxonomy" id="1144618"/>
    <lineage>
        <taxon>Bacteria</taxon>
        <taxon>Bacillati</taxon>
        <taxon>Actinomycetota</taxon>
        <taxon>Actinomycetes</taxon>
        <taxon>Streptosporangiales</taxon>
        <taxon>Allonocardiopsis</taxon>
    </lineage>
</organism>
<dbReference type="GO" id="GO:0046677">
    <property type="term" value="P:response to antibiotic"/>
    <property type="evidence" value="ECO:0007669"/>
    <property type="project" value="InterPro"/>
</dbReference>
<dbReference type="Gene3D" id="3.40.710.10">
    <property type="entry name" value="DD-peptidase/beta-lactamase superfamily"/>
    <property type="match status" value="1"/>
</dbReference>
<evidence type="ECO:0000313" key="3">
    <source>
        <dbReference type="EMBL" id="PRX95681.1"/>
    </source>
</evidence>
<dbReference type="SUPFAM" id="SSF56601">
    <property type="entry name" value="beta-lactamase/transpeptidase-like"/>
    <property type="match status" value="1"/>
</dbReference>
<dbReference type="AlphaFoldDB" id="A0A2T0PVY3"/>
<sequence length="317" mass="33267">MPMSEDHRPCAPDTARAVPPLRAAALGTGVAVVLALTGAAHAADPARPVPECASARHPVAAAGVWAGIQEVVTERSGDIAVGVSAFGGELTCGYQAERGYDAASVGKVLVLTTLLRTAQLAGRGLTAEEQTLATEMITVSDNEATRRLRDLLGPARLQEFLDAAGMTRTRLNEDRHIGLTKINARDELRLLDLLVSPNAVLGDAQRGYALDLMGSVVPDQRWGVTAGAPEGAAAHLKNGWLPYPDTQIWRVNSIATFTGTPVGTYHIVVLTDGNDGMAHGVETIERIATRVHAALNTPEPGAPDPTGPPRPDGSERP</sequence>
<proteinExistence type="predicted"/>
<dbReference type="GO" id="GO:0030655">
    <property type="term" value="P:beta-lactam antibiotic catabolic process"/>
    <property type="evidence" value="ECO:0007669"/>
    <property type="project" value="InterPro"/>
</dbReference>
<comment type="caution">
    <text evidence="3">The sequence shown here is derived from an EMBL/GenBank/DDBJ whole genome shotgun (WGS) entry which is preliminary data.</text>
</comment>
<dbReference type="PANTHER" id="PTHR35333:SF3">
    <property type="entry name" value="BETA-LACTAMASE-TYPE TRANSPEPTIDASE FOLD CONTAINING PROTEIN"/>
    <property type="match status" value="1"/>
</dbReference>
<dbReference type="Proteomes" id="UP000237846">
    <property type="component" value="Unassembled WGS sequence"/>
</dbReference>
<dbReference type="OrthoDB" id="5243140at2"/>
<dbReference type="InterPro" id="IPR045155">
    <property type="entry name" value="Beta-lactam_cat"/>
</dbReference>
<keyword evidence="4" id="KW-1185">Reference proteome</keyword>
<evidence type="ECO:0000259" key="2">
    <source>
        <dbReference type="Pfam" id="PF13354"/>
    </source>
</evidence>
<gene>
    <name evidence="3" type="ORF">CLV72_109292</name>
</gene>
<reference evidence="3 4" key="1">
    <citation type="submission" date="2018-03" db="EMBL/GenBank/DDBJ databases">
        <title>Genomic Encyclopedia of Archaeal and Bacterial Type Strains, Phase II (KMG-II): from individual species to whole genera.</title>
        <authorList>
            <person name="Goeker M."/>
        </authorList>
    </citation>
    <scope>NUCLEOTIDE SEQUENCE [LARGE SCALE GENOMIC DNA]</scope>
    <source>
        <strain evidence="3 4">DSM 45601</strain>
    </source>
</reference>
<dbReference type="EMBL" id="PVZC01000009">
    <property type="protein sequence ID" value="PRX95681.1"/>
    <property type="molecule type" value="Genomic_DNA"/>
</dbReference>
<feature type="domain" description="Beta-lactamase class A catalytic" evidence="2">
    <location>
        <begin position="130"/>
        <end position="242"/>
    </location>
</feature>
<dbReference type="Pfam" id="PF13354">
    <property type="entry name" value="Beta-lactamase2"/>
    <property type="match status" value="1"/>
</dbReference>
<dbReference type="GO" id="GO:0008800">
    <property type="term" value="F:beta-lactamase activity"/>
    <property type="evidence" value="ECO:0007669"/>
    <property type="project" value="InterPro"/>
</dbReference>
<feature type="region of interest" description="Disordered" evidence="1">
    <location>
        <begin position="295"/>
        <end position="317"/>
    </location>
</feature>
<dbReference type="RefSeq" id="WP_106251994.1">
    <property type="nucleotide sequence ID" value="NZ_PVZC01000009.1"/>
</dbReference>
<dbReference type="InterPro" id="IPR000871">
    <property type="entry name" value="Beta-lactam_class-A"/>
</dbReference>
<evidence type="ECO:0000313" key="4">
    <source>
        <dbReference type="Proteomes" id="UP000237846"/>
    </source>
</evidence>